<dbReference type="PROSITE" id="PS51507">
    <property type="entry name" value="IRF_2"/>
    <property type="match status" value="1"/>
</dbReference>
<dbReference type="STRING" id="188477.A0A3S1AYH7"/>
<reference evidence="3 4" key="1">
    <citation type="submission" date="2019-01" db="EMBL/GenBank/DDBJ databases">
        <title>A draft genome assembly of the solar-powered sea slug Elysia chlorotica.</title>
        <authorList>
            <person name="Cai H."/>
            <person name="Li Q."/>
            <person name="Fang X."/>
            <person name="Li J."/>
            <person name="Curtis N.E."/>
            <person name="Altenburger A."/>
            <person name="Shibata T."/>
            <person name="Feng M."/>
            <person name="Maeda T."/>
            <person name="Schwartz J.A."/>
            <person name="Shigenobu S."/>
            <person name="Lundholm N."/>
            <person name="Nishiyama T."/>
            <person name="Yang H."/>
            <person name="Hasebe M."/>
            <person name="Li S."/>
            <person name="Pierce S.K."/>
            <person name="Wang J."/>
        </authorList>
    </citation>
    <scope>NUCLEOTIDE SEQUENCE [LARGE SCALE GENOMIC DNA]</scope>
    <source>
        <strain evidence="3">EC2010</strain>
        <tissue evidence="3">Whole organism of an adult</tissue>
    </source>
</reference>
<evidence type="ECO:0000313" key="3">
    <source>
        <dbReference type="EMBL" id="RUS70491.1"/>
    </source>
</evidence>
<dbReference type="PRINTS" id="PR00267">
    <property type="entry name" value="INTFRNREGFCT"/>
</dbReference>
<organism evidence="3 4">
    <name type="scientific">Elysia chlorotica</name>
    <name type="common">Eastern emerald elysia</name>
    <name type="synonym">Sea slug</name>
    <dbReference type="NCBI Taxonomy" id="188477"/>
    <lineage>
        <taxon>Eukaryota</taxon>
        <taxon>Metazoa</taxon>
        <taxon>Spiralia</taxon>
        <taxon>Lophotrochozoa</taxon>
        <taxon>Mollusca</taxon>
        <taxon>Gastropoda</taxon>
        <taxon>Heterobranchia</taxon>
        <taxon>Euthyneura</taxon>
        <taxon>Panpulmonata</taxon>
        <taxon>Sacoglossa</taxon>
        <taxon>Placobranchoidea</taxon>
        <taxon>Plakobranchidae</taxon>
        <taxon>Elysia</taxon>
    </lineage>
</organism>
<gene>
    <name evidence="3" type="ORF">EGW08_021744</name>
</gene>
<feature type="domain" description="IRF tryptophan pentad repeat" evidence="2">
    <location>
        <begin position="94"/>
        <end position="197"/>
    </location>
</feature>
<name>A0A3S1AYH7_ELYCH</name>
<dbReference type="SUPFAM" id="SSF46785">
    <property type="entry name" value="Winged helix' DNA-binding domain"/>
    <property type="match status" value="1"/>
</dbReference>
<dbReference type="GO" id="GO:0005634">
    <property type="term" value="C:nucleus"/>
    <property type="evidence" value="ECO:0007669"/>
    <property type="project" value="TreeGrafter"/>
</dbReference>
<dbReference type="InterPro" id="IPR036390">
    <property type="entry name" value="WH_DNA-bd_sf"/>
</dbReference>
<keyword evidence="4" id="KW-1185">Reference proteome</keyword>
<dbReference type="Proteomes" id="UP000271974">
    <property type="component" value="Unassembled WGS sequence"/>
</dbReference>
<dbReference type="PANTHER" id="PTHR11949">
    <property type="entry name" value="INTERFERON REGULATORY FACTOR"/>
    <property type="match status" value="1"/>
</dbReference>
<dbReference type="Pfam" id="PF00605">
    <property type="entry name" value="IRF"/>
    <property type="match status" value="1"/>
</dbReference>
<feature type="compositionally biased region" description="Low complexity" evidence="1">
    <location>
        <begin position="51"/>
        <end position="60"/>
    </location>
</feature>
<accession>A0A3S1AYH7</accession>
<proteinExistence type="predicted"/>
<dbReference type="OrthoDB" id="6538197at2759"/>
<dbReference type="SMART" id="SM00348">
    <property type="entry name" value="IRF"/>
    <property type="match status" value="1"/>
</dbReference>
<dbReference type="InterPro" id="IPR036388">
    <property type="entry name" value="WH-like_DNA-bd_sf"/>
</dbReference>
<feature type="compositionally biased region" description="Polar residues" evidence="1">
    <location>
        <begin position="35"/>
        <end position="45"/>
    </location>
</feature>
<comment type="caution">
    <text evidence="3">The sequence shown here is derived from an EMBL/GenBank/DDBJ whole genome shotgun (WGS) entry which is preliminary data.</text>
</comment>
<dbReference type="InterPro" id="IPR001346">
    <property type="entry name" value="Interferon_reg_fact_DNA-bd_dom"/>
</dbReference>
<evidence type="ECO:0000313" key="4">
    <source>
        <dbReference type="Proteomes" id="UP000271974"/>
    </source>
</evidence>
<dbReference type="Gene3D" id="1.10.10.10">
    <property type="entry name" value="Winged helix-like DNA-binding domain superfamily/Winged helix DNA-binding domain"/>
    <property type="match status" value="1"/>
</dbReference>
<dbReference type="AlphaFoldDB" id="A0A3S1AYH7"/>
<dbReference type="PANTHER" id="PTHR11949:SF17">
    <property type="entry name" value="IRF TRYPTOPHAN PENTAD REPEAT DOMAIN-CONTAINING PROTEIN"/>
    <property type="match status" value="1"/>
</dbReference>
<evidence type="ECO:0000259" key="2">
    <source>
        <dbReference type="PROSITE" id="PS51507"/>
    </source>
</evidence>
<feature type="region of interest" description="Disordered" evidence="1">
    <location>
        <begin position="1"/>
        <end position="81"/>
    </location>
</feature>
<protein>
    <recommendedName>
        <fullName evidence="2">IRF tryptophan pentad repeat domain-containing protein</fullName>
    </recommendedName>
</protein>
<evidence type="ECO:0000256" key="1">
    <source>
        <dbReference type="SAM" id="MobiDB-lite"/>
    </source>
</evidence>
<dbReference type="EMBL" id="RQTK01001395">
    <property type="protein sequence ID" value="RUS70491.1"/>
    <property type="molecule type" value="Genomic_DNA"/>
</dbReference>
<dbReference type="GO" id="GO:0000978">
    <property type="term" value="F:RNA polymerase II cis-regulatory region sequence-specific DNA binding"/>
    <property type="evidence" value="ECO:0007669"/>
    <property type="project" value="TreeGrafter"/>
</dbReference>
<sequence>MPIRQSRAAGKDRRVAVPPRNMNSGVRPSKGDGSNLINTRNSAMDTRTRARQQTKQQQQQKHPRQQRQNPPADARHNPDVRHQAANGRAYAARPLRMSQWLKRLLDSGEVSGLRWENRARMEFSICWVHKSNHNFDQATHSDIFSRYAEYRGQTPKCFSTNKASFRCALNSLRDVQQLTKEGAKRGPNATRTFRFLSPSDPQYGKNGCASKKKSFFKFNEFLEFFCGICEPVSTT</sequence>
<dbReference type="GO" id="GO:0000981">
    <property type="term" value="F:DNA-binding transcription factor activity, RNA polymerase II-specific"/>
    <property type="evidence" value="ECO:0007669"/>
    <property type="project" value="TreeGrafter"/>
</dbReference>